<dbReference type="STRING" id="483218.BACPEC_03129"/>
<name>B7AWM9_9FIRM</name>
<dbReference type="HOGENOM" id="CLU_3040538_0_0_9"/>
<reference evidence="1 2" key="1">
    <citation type="submission" date="2008-11" db="EMBL/GenBank/DDBJ databases">
        <title>Draft genome sequence of Bacteroides pectinophilus (ATCC 43243).</title>
        <authorList>
            <person name="Sudarsanam P."/>
            <person name="Ley R."/>
            <person name="Guruge J."/>
            <person name="Turnbaugh P.J."/>
            <person name="Mahowald M."/>
            <person name="Liep D."/>
            <person name="Gordon J."/>
        </authorList>
    </citation>
    <scope>NUCLEOTIDE SEQUENCE [LARGE SCALE GENOMIC DNA]</scope>
    <source>
        <strain evidence="1 2">ATCC 43243</strain>
    </source>
</reference>
<reference evidence="1 2" key="2">
    <citation type="submission" date="2008-11" db="EMBL/GenBank/DDBJ databases">
        <authorList>
            <person name="Fulton L."/>
            <person name="Clifton S."/>
            <person name="Fulton B."/>
            <person name="Xu J."/>
            <person name="Minx P."/>
            <person name="Pepin K.H."/>
            <person name="Johnson M."/>
            <person name="Bhonagiri V."/>
            <person name="Nash W.E."/>
            <person name="Mardis E.R."/>
            <person name="Wilson R.K."/>
        </authorList>
    </citation>
    <scope>NUCLEOTIDE SEQUENCE [LARGE SCALE GENOMIC DNA]</scope>
    <source>
        <strain evidence="1 2">ATCC 43243</strain>
    </source>
</reference>
<sequence length="54" mass="6071">MKTKTGVRQSTKQGYVTVQRLLAKEAFGKKTIRSVKTSDAKLFLIKLQQEDGKS</sequence>
<keyword evidence="2" id="KW-1185">Reference proteome</keyword>
<evidence type="ECO:0000313" key="2">
    <source>
        <dbReference type="Proteomes" id="UP000003136"/>
    </source>
</evidence>
<dbReference type="AlphaFoldDB" id="B7AWM9"/>
<dbReference type="EMBL" id="ABVQ01000037">
    <property type="protein sequence ID" value="EEC56620.1"/>
    <property type="molecule type" value="Genomic_DNA"/>
</dbReference>
<dbReference type="Proteomes" id="UP000003136">
    <property type="component" value="Unassembled WGS sequence"/>
</dbReference>
<organism evidence="1 2">
    <name type="scientific">[Bacteroides] pectinophilus ATCC 43243</name>
    <dbReference type="NCBI Taxonomy" id="483218"/>
    <lineage>
        <taxon>Bacteria</taxon>
        <taxon>Bacillati</taxon>
        <taxon>Bacillota</taxon>
        <taxon>Clostridia</taxon>
        <taxon>Eubacteriales</taxon>
    </lineage>
</organism>
<protein>
    <submittedName>
        <fullName evidence="1">Uncharacterized protein</fullName>
    </submittedName>
</protein>
<accession>B7AWM9</accession>
<gene>
    <name evidence="1" type="ORF">BACPEC_03129</name>
</gene>
<proteinExistence type="predicted"/>
<evidence type="ECO:0000313" key="1">
    <source>
        <dbReference type="EMBL" id="EEC56620.1"/>
    </source>
</evidence>
<comment type="caution">
    <text evidence="1">The sequence shown here is derived from an EMBL/GenBank/DDBJ whole genome shotgun (WGS) entry which is preliminary data.</text>
</comment>